<feature type="domain" description="Ig-like" evidence="12">
    <location>
        <begin position="185"/>
        <end position="263"/>
    </location>
</feature>
<dbReference type="GO" id="GO:0098553">
    <property type="term" value="C:lumenal side of endoplasmic reticulum membrane"/>
    <property type="evidence" value="ECO:0007669"/>
    <property type="project" value="UniProtKB-ARBA"/>
</dbReference>
<dbReference type="SUPFAM" id="SSF54452">
    <property type="entry name" value="MHC antigen-recognition domain"/>
    <property type="match status" value="1"/>
</dbReference>
<evidence type="ECO:0000256" key="2">
    <source>
        <dbReference type="ARBA" id="ARBA00004479"/>
    </source>
</evidence>
<evidence type="ECO:0000259" key="12">
    <source>
        <dbReference type="PROSITE" id="PS50835"/>
    </source>
</evidence>
<evidence type="ECO:0000313" key="14">
    <source>
        <dbReference type="Proteomes" id="UP001488838"/>
    </source>
</evidence>
<sequence length="309" mass="34735">MSRPGLEPWYIFTGYVDDTLVVYLDSDAQSQRLEPRGPWVEKLPPEYWEQWMSFVKYRKQVGRVLEQAAIKEYNLSQNARWAELTTGAGPVSHTLQCLDGCVIGPDRRFLRGYSRHAFDGQDYIALTDDLKTWRVADSAPQITGQTWKKTIPAELHAAFLEVGCVGILLSFLEKGKEILLRTGPPKAYVTHHPRPEGDATLRCWALGFYPSEITLTWQRDGEDLTQDMELVETRPAGDGTFQKWVAVVVPSGEEQRYTCHVVHKGLPKPLILKWESTIPIGGITAGLILLAVVVTGAVAAIVMRKKMSR</sequence>
<evidence type="ECO:0000256" key="5">
    <source>
        <dbReference type="ARBA" id="ARBA00022692"/>
    </source>
</evidence>
<dbReference type="InterPro" id="IPR003006">
    <property type="entry name" value="Ig/MHC_CS"/>
</dbReference>
<feature type="transmembrane region" description="Helical" evidence="11">
    <location>
        <begin position="278"/>
        <end position="303"/>
    </location>
</feature>
<dbReference type="Gene3D" id="3.30.500.10">
    <property type="entry name" value="MHC class I-like antigen recognition-like"/>
    <property type="match status" value="1"/>
</dbReference>
<evidence type="ECO:0000256" key="8">
    <source>
        <dbReference type="ARBA" id="ARBA00023136"/>
    </source>
</evidence>
<keyword evidence="7 11" id="KW-1133">Transmembrane helix</keyword>
<gene>
    <name evidence="13" type="ORF">U0070_011211</name>
</gene>
<dbReference type="SUPFAM" id="SSF48726">
    <property type="entry name" value="Immunoglobulin"/>
    <property type="match status" value="1"/>
</dbReference>
<protein>
    <recommendedName>
        <fullName evidence="12">Ig-like domain-containing protein</fullName>
    </recommendedName>
</protein>
<keyword evidence="4" id="KW-0490">MHC I</keyword>
<dbReference type="Pfam" id="PF00129">
    <property type="entry name" value="MHC_I"/>
    <property type="match status" value="1"/>
</dbReference>
<comment type="similarity">
    <text evidence="3 10">Belongs to the MHC class I family.</text>
</comment>
<comment type="subcellular location">
    <subcellularLocation>
        <location evidence="2">Membrane</location>
        <topology evidence="2">Single-pass type I membrane protein</topology>
    </subcellularLocation>
</comment>
<dbReference type="InterPro" id="IPR013783">
    <property type="entry name" value="Ig-like_fold"/>
</dbReference>
<dbReference type="InterPro" id="IPR007110">
    <property type="entry name" value="Ig-like_dom"/>
</dbReference>
<evidence type="ECO:0000256" key="9">
    <source>
        <dbReference type="ARBA" id="ARBA00023180"/>
    </source>
</evidence>
<dbReference type="GO" id="GO:0030670">
    <property type="term" value="C:phagocytic vesicle membrane"/>
    <property type="evidence" value="ECO:0007669"/>
    <property type="project" value="UniProtKB-ARBA"/>
</dbReference>
<dbReference type="GO" id="GO:0005102">
    <property type="term" value="F:signaling receptor binding"/>
    <property type="evidence" value="ECO:0007669"/>
    <property type="project" value="TreeGrafter"/>
</dbReference>
<keyword evidence="5 11" id="KW-0812">Transmembrane</keyword>
<evidence type="ECO:0000256" key="11">
    <source>
        <dbReference type="SAM" id="Phobius"/>
    </source>
</evidence>
<dbReference type="PANTHER" id="PTHR16675:SF243">
    <property type="entry name" value="H-2 CLASS I HISTOCOMPATIBILITY ANTIGEN, TLA(B) ALPHA CHAIN-RELATED"/>
    <property type="match status" value="1"/>
</dbReference>
<reference evidence="13 14" key="1">
    <citation type="journal article" date="2023" name="bioRxiv">
        <title>Conserved and derived expression patterns and positive selection on dental genes reveal complex evolutionary context of ever-growing rodent molars.</title>
        <authorList>
            <person name="Calamari Z.T."/>
            <person name="Song A."/>
            <person name="Cohen E."/>
            <person name="Akter M."/>
            <person name="Roy R.D."/>
            <person name="Hallikas O."/>
            <person name="Christensen M.M."/>
            <person name="Li P."/>
            <person name="Marangoni P."/>
            <person name="Jernvall J."/>
            <person name="Klein O.D."/>
        </authorList>
    </citation>
    <scope>NUCLEOTIDE SEQUENCE [LARGE SCALE GENOMIC DNA]</scope>
    <source>
        <strain evidence="13">V071</strain>
    </source>
</reference>
<organism evidence="13 14">
    <name type="scientific">Myodes glareolus</name>
    <name type="common">Bank vole</name>
    <name type="synonym">Clethrionomys glareolus</name>
    <dbReference type="NCBI Taxonomy" id="447135"/>
    <lineage>
        <taxon>Eukaryota</taxon>
        <taxon>Metazoa</taxon>
        <taxon>Chordata</taxon>
        <taxon>Craniata</taxon>
        <taxon>Vertebrata</taxon>
        <taxon>Euteleostomi</taxon>
        <taxon>Mammalia</taxon>
        <taxon>Eutheria</taxon>
        <taxon>Euarchontoglires</taxon>
        <taxon>Glires</taxon>
        <taxon>Rodentia</taxon>
        <taxon>Myomorpha</taxon>
        <taxon>Muroidea</taxon>
        <taxon>Cricetidae</taxon>
        <taxon>Arvicolinae</taxon>
        <taxon>Myodes</taxon>
    </lineage>
</organism>
<keyword evidence="14" id="KW-1185">Reference proteome</keyword>
<dbReference type="GO" id="GO:0006955">
    <property type="term" value="P:immune response"/>
    <property type="evidence" value="ECO:0007669"/>
    <property type="project" value="TreeGrafter"/>
</dbReference>
<dbReference type="PROSITE" id="PS00290">
    <property type="entry name" value="IG_MHC"/>
    <property type="match status" value="1"/>
</dbReference>
<dbReference type="GO" id="GO:0042612">
    <property type="term" value="C:MHC class I protein complex"/>
    <property type="evidence" value="ECO:0007669"/>
    <property type="project" value="UniProtKB-KW"/>
</dbReference>
<dbReference type="Pfam" id="PF07654">
    <property type="entry name" value="C1-set"/>
    <property type="match status" value="1"/>
</dbReference>
<proteinExistence type="inferred from homology"/>
<feature type="non-terminal residue" evidence="13">
    <location>
        <position position="309"/>
    </location>
</feature>
<dbReference type="CDD" id="cd07698">
    <property type="entry name" value="IgC1_MHC_I_alpha3"/>
    <property type="match status" value="1"/>
</dbReference>
<dbReference type="GO" id="GO:0001916">
    <property type="term" value="P:positive regulation of T cell mediated cytotoxicity"/>
    <property type="evidence" value="ECO:0007669"/>
    <property type="project" value="TreeGrafter"/>
</dbReference>
<dbReference type="FunFam" id="3.30.500.10:FF:000001">
    <property type="entry name" value="H-2 class I histocompatibility antigen, alpha chain"/>
    <property type="match status" value="1"/>
</dbReference>
<dbReference type="PRINTS" id="PR01638">
    <property type="entry name" value="MHCCLASSI"/>
</dbReference>
<name>A0AAW0H8F4_MYOGA</name>
<evidence type="ECO:0000256" key="1">
    <source>
        <dbReference type="ARBA" id="ARBA00002297"/>
    </source>
</evidence>
<dbReference type="Proteomes" id="UP001488838">
    <property type="component" value="Unassembled WGS sequence"/>
</dbReference>
<dbReference type="GO" id="GO:0042605">
    <property type="term" value="F:peptide antigen binding"/>
    <property type="evidence" value="ECO:0007669"/>
    <property type="project" value="TreeGrafter"/>
</dbReference>
<dbReference type="PROSITE" id="PS50835">
    <property type="entry name" value="IG_LIKE"/>
    <property type="match status" value="1"/>
</dbReference>
<dbReference type="InterPro" id="IPR003597">
    <property type="entry name" value="Ig_C1-set"/>
</dbReference>
<comment type="caution">
    <text evidence="13">The sequence shown here is derived from an EMBL/GenBank/DDBJ whole genome shotgun (WGS) entry which is preliminary data.</text>
</comment>
<evidence type="ECO:0000313" key="13">
    <source>
        <dbReference type="EMBL" id="KAK7797781.1"/>
    </source>
</evidence>
<dbReference type="FunFam" id="2.60.40.10:FF:000014">
    <property type="entry name" value="H-2 class I histocompatibility antigen, alpha chain"/>
    <property type="match status" value="1"/>
</dbReference>
<evidence type="ECO:0000256" key="3">
    <source>
        <dbReference type="ARBA" id="ARBA00006909"/>
    </source>
</evidence>
<dbReference type="InterPro" id="IPR011162">
    <property type="entry name" value="MHC_I/II-like_Ag-recog"/>
</dbReference>
<keyword evidence="8 11" id="KW-0472">Membrane</keyword>
<dbReference type="GO" id="GO:0002476">
    <property type="term" value="P:antigen processing and presentation of endogenous peptide antigen via MHC class Ib"/>
    <property type="evidence" value="ECO:0007669"/>
    <property type="project" value="TreeGrafter"/>
</dbReference>
<dbReference type="GO" id="GO:0002486">
    <property type="term" value="P:antigen processing and presentation of endogenous peptide antigen via MHC class I via ER pathway, TAP-independent"/>
    <property type="evidence" value="ECO:0007669"/>
    <property type="project" value="TreeGrafter"/>
</dbReference>
<keyword evidence="9" id="KW-0325">Glycoprotein</keyword>
<dbReference type="InterPro" id="IPR001039">
    <property type="entry name" value="MHC_I_a_a1/a2"/>
</dbReference>
<dbReference type="EMBL" id="JBBHLL010000776">
    <property type="protein sequence ID" value="KAK7797781.1"/>
    <property type="molecule type" value="Genomic_DNA"/>
</dbReference>
<accession>A0AAW0H8F4</accession>
<dbReference type="InterPro" id="IPR036179">
    <property type="entry name" value="Ig-like_dom_sf"/>
</dbReference>
<comment type="function">
    <text evidence="1">Involved in the presentation of foreign antigens to the immune system.</text>
</comment>
<evidence type="ECO:0000256" key="4">
    <source>
        <dbReference type="ARBA" id="ARBA00022451"/>
    </source>
</evidence>
<dbReference type="InterPro" id="IPR011161">
    <property type="entry name" value="MHC_I-like_Ag-recog"/>
</dbReference>
<dbReference type="AlphaFoldDB" id="A0AAW0H8F4"/>
<dbReference type="Gene3D" id="2.60.40.10">
    <property type="entry name" value="Immunoglobulins"/>
    <property type="match status" value="1"/>
</dbReference>
<dbReference type="InterPro" id="IPR037055">
    <property type="entry name" value="MHC_I-like_Ag-recog_sf"/>
</dbReference>
<dbReference type="SMART" id="SM00407">
    <property type="entry name" value="IGc1"/>
    <property type="match status" value="1"/>
</dbReference>
<dbReference type="InterPro" id="IPR050208">
    <property type="entry name" value="MHC_class-I_related"/>
</dbReference>
<evidence type="ECO:0000256" key="10">
    <source>
        <dbReference type="RuleBase" id="RU004439"/>
    </source>
</evidence>
<evidence type="ECO:0000256" key="6">
    <source>
        <dbReference type="ARBA" id="ARBA00022859"/>
    </source>
</evidence>
<dbReference type="GO" id="GO:0009897">
    <property type="term" value="C:external side of plasma membrane"/>
    <property type="evidence" value="ECO:0007669"/>
    <property type="project" value="TreeGrafter"/>
</dbReference>
<dbReference type="GO" id="GO:0005615">
    <property type="term" value="C:extracellular space"/>
    <property type="evidence" value="ECO:0007669"/>
    <property type="project" value="TreeGrafter"/>
</dbReference>
<keyword evidence="6" id="KW-0391">Immunity</keyword>
<dbReference type="PANTHER" id="PTHR16675">
    <property type="entry name" value="MHC CLASS I-RELATED"/>
    <property type="match status" value="1"/>
</dbReference>
<evidence type="ECO:0000256" key="7">
    <source>
        <dbReference type="ARBA" id="ARBA00022989"/>
    </source>
</evidence>